<dbReference type="GO" id="GO:0016747">
    <property type="term" value="F:acyltransferase activity, transferring groups other than amino-acyl groups"/>
    <property type="evidence" value="ECO:0007669"/>
    <property type="project" value="InterPro"/>
</dbReference>
<feature type="transmembrane region" description="Helical" evidence="1">
    <location>
        <begin position="242"/>
        <end position="260"/>
    </location>
</feature>
<dbReference type="Pfam" id="PF19040">
    <property type="entry name" value="SGNH"/>
    <property type="match status" value="1"/>
</dbReference>
<dbReference type="AlphaFoldDB" id="A0A1P8UAD3"/>
<dbReference type="Proteomes" id="UP000187185">
    <property type="component" value="Chromosome"/>
</dbReference>
<dbReference type="GO" id="GO:0009103">
    <property type="term" value="P:lipopolysaccharide biosynthetic process"/>
    <property type="evidence" value="ECO:0007669"/>
    <property type="project" value="TreeGrafter"/>
</dbReference>
<feature type="transmembrane region" description="Helical" evidence="1">
    <location>
        <begin position="217"/>
        <end position="236"/>
    </location>
</feature>
<protein>
    <recommendedName>
        <fullName evidence="6">Acyltransferase</fullName>
    </recommendedName>
</protein>
<dbReference type="EMBL" id="CP018762">
    <property type="protein sequence ID" value="APZ35036.1"/>
    <property type="molecule type" value="Genomic_DNA"/>
</dbReference>
<accession>A0A1P8UAD3</accession>
<keyword evidence="1" id="KW-0812">Transmembrane</keyword>
<gene>
    <name evidence="4" type="ORF">BOH66_12875</name>
</gene>
<evidence type="ECO:0000259" key="3">
    <source>
        <dbReference type="Pfam" id="PF19040"/>
    </source>
</evidence>
<evidence type="ECO:0008006" key="6">
    <source>
        <dbReference type="Google" id="ProtNLM"/>
    </source>
</evidence>
<dbReference type="PANTHER" id="PTHR23028:SF53">
    <property type="entry name" value="ACYL_TRANSF_3 DOMAIN-CONTAINING PROTEIN"/>
    <property type="match status" value="1"/>
</dbReference>
<feature type="transmembrane region" description="Helical" evidence="1">
    <location>
        <begin position="187"/>
        <end position="205"/>
    </location>
</feature>
<organism evidence="4 5">
    <name type="scientific">Microbacterium aurum</name>
    <dbReference type="NCBI Taxonomy" id="36805"/>
    <lineage>
        <taxon>Bacteria</taxon>
        <taxon>Bacillati</taxon>
        <taxon>Actinomycetota</taxon>
        <taxon>Actinomycetes</taxon>
        <taxon>Micrococcales</taxon>
        <taxon>Microbacteriaceae</taxon>
        <taxon>Microbacterium</taxon>
    </lineage>
</organism>
<dbReference type="KEGG" id="maur:BOH66_12875"/>
<dbReference type="InterPro" id="IPR043968">
    <property type="entry name" value="SGNH"/>
</dbReference>
<feature type="transmembrane region" description="Helical" evidence="1">
    <location>
        <begin position="160"/>
        <end position="181"/>
    </location>
</feature>
<dbReference type="STRING" id="36805.BOH66_12875"/>
<dbReference type="OrthoDB" id="3404679at2"/>
<reference evidence="4 5" key="1">
    <citation type="submission" date="2016-12" db="EMBL/GenBank/DDBJ databases">
        <title>Complete genome sequence of Microbacterium aurum KACC 15219.</title>
        <authorList>
            <person name="Jung Y."/>
            <person name="Shin J.-H."/>
            <person name="Lee Y.-J."/>
            <person name="Yi H."/>
            <person name="Bahn Y.-S."/>
            <person name="Kim J.F."/>
            <person name="Lee D.-W."/>
        </authorList>
    </citation>
    <scope>NUCLEOTIDE SEQUENCE [LARGE SCALE GENOMIC DNA]</scope>
    <source>
        <strain evidence="4 5">KACC 15219</strain>
    </source>
</reference>
<feature type="transmembrane region" description="Helical" evidence="1">
    <location>
        <begin position="280"/>
        <end position="303"/>
    </location>
</feature>
<keyword evidence="5" id="KW-1185">Reference proteome</keyword>
<evidence type="ECO:0000259" key="2">
    <source>
        <dbReference type="Pfam" id="PF01757"/>
    </source>
</evidence>
<keyword evidence="1" id="KW-1133">Transmembrane helix</keyword>
<feature type="domain" description="Acyltransferase 3" evidence="2">
    <location>
        <begin position="15"/>
        <end position="325"/>
    </location>
</feature>
<dbReference type="Pfam" id="PF01757">
    <property type="entry name" value="Acyl_transf_3"/>
    <property type="match status" value="1"/>
</dbReference>
<dbReference type="PANTHER" id="PTHR23028">
    <property type="entry name" value="ACETYLTRANSFERASE"/>
    <property type="match status" value="1"/>
</dbReference>
<dbReference type="InterPro" id="IPR050879">
    <property type="entry name" value="Acyltransferase_3"/>
</dbReference>
<feature type="transmembrane region" description="Helical" evidence="1">
    <location>
        <begin position="309"/>
        <end position="326"/>
    </location>
</feature>
<evidence type="ECO:0000313" key="4">
    <source>
        <dbReference type="EMBL" id="APZ35036.1"/>
    </source>
</evidence>
<feature type="transmembrane region" description="Helical" evidence="1">
    <location>
        <begin position="58"/>
        <end position="78"/>
    </location>
</feature>
<proteinExistence type="predicted"/>
<dbReference type="GO" id="GO:0016020">
    <property type="term" value="C:membrane"/>
    <property type="evidence" value="ECO:0007669"/>
    <property type="project" value="TreeGrafter"/>
</dbReference>
<sequence length="673" mass="72223">MSEEPLNHLWPTRLPGGYVGVDVFFVISGYLITAHLLKEVVMTGGIRLGAFYARRIRRLLPAALLVLAASATLVFVYLPYTRWERNGTEIAASAGYVENWWLAHLSVNYSALNDSASVAQHYWSLSVEEQFYLVWPLLIVAALTIFSSRIGGTAARRGTVVGLLAVVFASSLAASIVFTQFEPSQAYFVTFTRGWEFAVGGILAAMGGARLRMPQPVANIMAVAGIVGILFSLLAFGPETPFPGVAALVPVLGTAAIIAAGTREGGLAHSWVTGNAFTQWLGGVSYSLYLWHWPIIVIAPFVLGTELTGLSRIGLLAIALVLAWLTKALVEDPARNWVFWRSSTLRSIVLMVVGVLAVLACAGGLLIGSALRSTADRPDAPLATGSCDGPHALSNAADCPSVFDLADSPYMGKRNEYFFYPPQCGPTQPDPHGGDVVPIIVCDFSNESGPKSNVWVVGDSHAQQWQGAVFELARREGWIVTLAYRGHCPPADVAYIGFRTVLSAGEVSGCREWSRAVTGAVEEARPEMVFTGMAARQYLVDDGSGRSAAEQMIDGMTSDWAAWSSVGSRVIAMADPPFNGEVRDPDCVILNTQDPVACARPRSEAQPADPVVSAVSRMGDERVSLVDLTDHFCDVDTCYAVVGGVPVYYDADHLNLVYVRMLADDIAGAVGIR</sequence>
<dbReference type="RefSeq" id="WP_076691417.1">
    <property type="nucleotide sequence ID" value="NZ_CP018762.1"/>
</dbReference>
<keyword evidence="1" id="KW-0472">Membrane</keyword>
<feature type="transmembrane region" description="Helical" evidence="1">
    <location>
        <begin position="16"/>
        <end position="37"/>
    </location>
</feature>
<dbReference type="InterPro" id="IPR002656">
    <property type="entry name" value="Acyl_transf_3_dom"/>
</dbReference>
<feature type="transmembrane region" description="Helical" evidence="1">
    <location>
        <begin position="131"/>
        <end position="148"/>
    </location>
</feature>
<feature type="transmembrane region" description="Helical" evidence="1">
    <location>
        <begin position="347"/>
        <end position="371"/>
    </location>
</feature>
<evidence type="ECO:0000313" key="5">
    <source>
        <dbReference type="Proteomes" id="UP000187185"/>
    </source>
</evidence>
<feature type="domain" description="SGNH" evidence="3">
    <location>
        <begin position="440"/>
        <end position="666"/>
    </location>
</feature>
<evidence type="ECO:0000256" key="1">
    <source>
        <dbReference type="SAM" id="Phobius"/>
    </source>
</evidence>
<name>A0A1P8UAD3_9MICO</name>